<feature type="domain" description="Glycosyltransferase subfamily 4-like N-terminal" evidence="2">
    <location>
        <begin position="67"/>
        <end position="184"/>
    </location>
</feature>
<feature type="domain" description="Glycosyl transferase family 1" evidence="1">
    <location>
        <begin position="193"/>
        <end position="358"/>
    </location>
</feature>
<dbReference type="EMBL" id="CP032157">
    <property type="protein sequence ID" value="AXY78677.1"/>
    <property type="molecule type" value="Genomic_DNA"/>
</dbReference>
<dbReference type="PANTHER" id="PTHR12526:SF638">
    <property type="entry name" value="SPORE COAT PROTEIN SA"/>
    <property type="match status" value="1"/>
</dbReference>
<dbReference type="InterPro" id="IPR028098">
    <property type="entry name" value="Glyco_trans_4-like_N"/>
</dbReference>
<dbReference type="AlphaFoldDB" id="A0A3B7MXG3"/>
<reference evidence="3 4" key="1">
    <citation type="submission" date="2018-09" db="EMBL/GenBank/DDBJ databases">
        <title>Genome sequencing of strain 6GH32-13.</title>
        <authorList>
            <person name="Weon H.-Y."/>
            <person name="Heo J."/>
            <person name="Kwon S.-W."/>
        </authorList>
    </citation>
    <scope>NUCLEOTIDE SEQUENCE [LARGE SCALE GENOMIC DNA]</scope>
    <source>
        <strain evidence="3 4">5GH32-13</strain>
    </source>
</reference>
<gene>
    <name evidence="3" type="ORF">D3H65_16875</name>
</gene>
<proteinExistence type="predicted"/>
<dbReference type="InterPro" id="IPR001296">
    <property type="entry name" value="Glyco_trans_1"/>
</dbReference>
<dbReference type="Proteomes" id="UP000263900">
    <property type="component" value="Chromosome"/>
</dbReference>
<dbReference type="Gene3D" id="3.40.50.2000">
    <property type="entry name" value="Glycogen Phosphorylase B"/>
    <property type="match status" value="2"/>
</dbReference>
<dbReference type="SUPFAM" id="SSF53756">
    <property type="entry name" value="UDP-Glycosyltransferase/glycogen phosphorylase"/>
    <property type="match status" value="1"/>
</dbReference>
<dbReference type="PANTHER" id="PTHR12526">
    <property type="entry name" value="GLYCOSYLTRANSFERASE"/>
    <property type="match status" value="1"/>
</dbReference>
<dbReference type="OrthoDB" id="7560678at2"/>
<keyword evidence="4" id="KW-1185">Reference proteome</keyword>
<dbReference type="Pfam" id="PF00534">
    <property type="entry name" value="Glycos_transf_1"/>
    <property type="match status" value="1"/>
</dbReference>
<evidence type="ECO:0000313" key="4">
    <source>
        <dbReference type="Proteomes" id="UP000263900"/>
    </source>
</evidence>
<evidence type="ECO:0000313" key="3">
    <source>
        <dbReference type="EMBL" id="AXY78677.1"/>
    </source>
</evidence>
<keyword evidence="3" id="KW-0808">Transferase</keyword>
<accession>A0A3B7MXG3</accession>
<dbReference type="KEGG" id="pseg:D3H65_16875"/>
<sequence>MLFTRKNYPAGDTAIPVLHIIKSLGRGGAELLLPESLGKHNKEKYDFHYLYFLPWKNQVVREIEQAGGTVVCFPAKNNVQIVLKVRKIVAYVKTHHIQLIHCHLPWAGIVGRLVGRLTGIPVVYTEHNKWERYHRLTYYMNKLSFRSQQYVIAVSGEVARSIKTHYRHEKPGIQVVQNGIDTDKFSLRRPIERDIRKELNIPAHVTVIGIACVFRPQKRLDAWLEIASLVHKKYPDTYFIIAGDGGLRDEMHQKARTLNMKSCVYFAGLQTDIKPWLKAMDIFMMSSEFEGLPIALLEAMSMGCMPACTDAGGIPEVIQDNINGLLVPVNNPLQLADRLTAILPHRDQVEAMKQAARETVVHHFSMQKMVTHLENIYDNLLAKED</sequence>
<dbReference type="Pfam" id="PF13439">
    <property type="entry name" value="Glyco_transf_4"/>
    <property type="match status" value="1"/>
</dbReference>
<name>A0A3B7MXG3_9BACT</name>
<evidence type="ECO:0000259" key="1">
    <source>
        <dbReference type="Pfam" id="PF00534"/>
    </source>
</evidence>
<evidence type="ECO:0000259" key="2">
    <source>
        <dbReference type="Pfam" id="PF13439"/>
    </source>
</evidence>
<dbReference type="GO" id="GO:0016757">
    <property type="term" value="F:glycosyltransferase activity"/>
    <property type="evidence" value="ECO:0007669"/>
    <property type="project" value="InterPro"/>
</dbReference>
<protein>
    <submittedName>
        <fullName evidence="3">Glycosyltransferase</fullName>
    </submittedName>
</protein>
<organism evidence="3 4">
    <name type="scientific">Paraflavitalea soli</name>
    <dbReference type="NCBI Taxonomy" id="2315862"/>
    <lineage>
        <taxon>Bacteria</taxon>
        <taxon>Pseudomonadati</taxon>
        <taxon>Bacteroidota</taxon>
        <taxon>Chitinophagia</taxon>
        <taxon>Chitinophagales</taxon>
        <taxon>Chitinophagaceae</taxon>
        <taxon>Paraflavitalea</taxon>
    </lineage>
</organism>